<feature type="compositionally biased region" description="Low complexity" evidence="1">
    <location>
        <begin position="225"/>
        <end position="253"/>
    </location>
</feature>
<keyword evidence="3" id="KW-1185">Reference proteome</keyword>
<sequence length="483" mass="51207">MPYAIQGEAWPGAPLGMVMCAPPAPRLNAARPRLDRHLPYAHAWYPAYYPVPQPQGMYHGWQAPAYPYAAAQQPPYWGAQWGSGSQAQAYAMQAAHAQAYAAHAAHAPAYAPAPHACGVPYPTAAGYVPEAPAVPDAGAAPEPTARSPTPPPETTAVPLAAFGAEAIWRASAALVGLGPGARVDEEGNTTTTPPRSSPASAPSCESPSRLSERSCGSVSTGSLDSSAAPFTPSPAPVSSVSSVPSTPSPCSSPRSDKGALDASLEALQIGPEAAPTRADDGTRSTALHRLVREMGQNPRPFPSLDTPQVRTERPRSASRRSRTPSKHATLAGEVSPAFRHFAHQVLAQTLLSPTALVLALYYVQLLPAAIGTDSETALGLLSQPTSTTPFKLLTLGLMIANKFLDDNTFLNKTWHEVTGIPLDELNKMESYFLCRTQFHLSLSDVAWRQHLTRLRESELGSSDDRSDRALILDTLDSLLAEAP</sequence>
<feature type="compositionally biased region" description="Basic residues" evidence="1">
    <location>
        <begin position="316"/>
        <end position="325"/>
    </location>
</feature>
<evidence type="ECO:0000256" key="1">
    <source>
        <dbReference type="SAM" id="MobiDB-lite"/>
    </source>
</evidence>
<dbReference type="AlphaFoldDB" id="A0AAF0ITQ7"/>
<dbReference type="PANTHER" id="PTHR15615:SF27">
    <property type="entry name" value="PHO85 CYCLIN CLG1"/>
    <property type="match status" value="1"/>
</dbReference>
<dbReference type="Pfam" id="PF08613">
    <property type="entry name" value="Cyclin"/>
    <property type="match status" value="1"/>
</dbReference>
<evidence type="ECO:0000313" key="2">
    <source>
        <dbReference type="EMBL" id="WFD03648.1"/>
    </source>
</evidence>
<feature type="region of interest" description="Disordered" evidence="1">
    <location>
        <begin position="133"/>
        <end position="156"/>
    </location>
</feature>
<reference evidence="2" key="1">
    <citation type="submission" date="2023-03" db="EMBL/GenBank/DDBJ databases">
        <title>Mating type loci evolution in Malassezia.</title>
        <authorList>
            <person name="Coelho M.A."/>
        </authorList>
    </citation>
    <scope>NUCLEOTIDE SEQUENCE</scope>
    <source>
        <strain evidence="2">CBS 7876</strain>
    </source>
</reference>
<feature type="compositionally biased region" description="Low complexity" evidence="1">
    <location>
        <begin position="189"/>
        <end position="209"/>
    </location>
</feature>
<dbReference type="CDD" id="cd20557">
    <property type="entry name" value="CYCLIN_ScPCL1-like"/>
    <property type="match status" value="1"/>
</dbReference>
<dbReference type="Gene3D" id="1.10.472.10">
    <property type="entry name" value="Cyclin-like"/>
    <property type="match status" value="1"/>
</dbReference>
<dbReference type="PANTHER" id="PTHR15615">
    <property type="match status" value="1"/>
</dbReference>
<gene>
    <name evidence="2" type="ORF">MOBT1_002341</name>
</gene>
<dbReference type="GO" id="GO:0019901">
    <property type="term" value="F:protein kinase binding"/>
    <property type="evidence" value="ECO:0007669"/>
    <property type="project" value="InterPro"/>
</dbReference>
<name>A0AAF0ITQ7_9BASI</name>
<protein>
    <submittedName>
        <fullName evidence="2">Uncharacterized protein</fullName>
    </submittedName>
</protein>
<dbReference type="InterPro" id="IPR013922">
    <property type="entry name" value="Cyclin_PHO80-like"/>
</dbReference>
<organism evidence="2 3">
    <name type="scientific">Malassezia obtusa</name>
    <dbReference type="NCBI Taxonomy" id="76774"/>
    <lineage>
        <taxon>Eukaryota</taxon>
        <taxon>Fungi</taxon>
        <taxon>Dikarya</taxon>
        <taxon>Basidiomycota</taxon>
        <taxon>Ustilaginomycotina</taxon>
        <taxon>Malasseziomycetes</taxon>
        <taxon>Malasseziales</taxon>
        <taxon>Malasseziaceae</taxon>
        <taxon>Malassezia</taxon>
    </lineage>
</organism>
<proteinExistence type="predicted"/>
<dbReference type="GO" id="GO:0005634">
    <property type="term" value="C:nucleus"/>
    <property type="evidence" value="ECO:0007669"/>
    <property type="project" value="TreeGrafter"/>
</dbReference>
<dbReference type="Proteomes" id="UP001214603">
    <property type="component" value="Chromosome 5"/>
</dbReference>
<dbReference type="GO" id="GO:0016538">
    <property type="term" value="F:cyclin-dependent protein serine/threonine kinase regulator activity"/>
    <property type="evidence" value="ECO:0007669"/>
    <property type="project" value="TreeGrafter"/>
</dbReference>
<accession>A0AAF0ITQ7</accession>
<dbReference type="GO" id="GO:0000307">
    <property type="term" value="C:cyclin-dependent protein kinase holoenzyme complex"/>
    <property type="evidence" value="ECO:0007669"/>
    <property type="project" value="TreeGrafter"/>
</dbReference>
<dbReference type="EMBL" id="CP119938">
    <property type="protein sequence ID" value="WFD03648.1"/>
    <property type="molecule type" value="Genomic_DNA"/>
</dbReference>
<evidence type="ECO:0000313" key="3">
    <source>
        <dbReference type="Proteomes" id="UP001214603"/>
    </source>
</evidence>
<feature type="compositionally biased region" description="Polar residues" evidence="1">
    <location>
        <begin position="214"/>
        <end position="224"/>
    </location>
</feature>
<feature type="region of interest" description="Disordered" evidence="1">
    <location>
        <begin position="292"/>
        <end position="329"/>
    </location>
</feature>
<feature type="region of interest" description="Disordered" evidence="1">
    <location>
        <begin position="179"/>
        <end position="258"/>
    </location>
</feature>